<gene>
    <name evidence="1" type="ORF">ENKO_17040</name>
</gene>
<dbReference type="EMBL" id="AP024590">
    <property type="protein sequence ID" value="BCU55110.1"/>
    <property type="molecule type" value="Genomic_DNA"/>
</dbReference>
<dbReference type="AlphaFoldDB" id="A0AA86M5V9"/>
<dbReference type="Proteomes" id="UP000682928">
    <property type="component" value="Chromosome"/>
</dbReference>
<organism evidence="1 2">
    <name type="scientific">Enterobacter kobei</name>
    <dbReference type="NCBI Taxonomy" id="208224"/>
    <lineage>
        <taxon>Bacteria</taxon>
        <taxon>Pseudomonadati</taxon>
        <taxon>Pseudomonadota</taxon>
        <taxon>Gammaproteobacteria</taxon>
        <taxon>Enterobacterales</taxon>
        <taxon>Enterobacteriaceae</taxon>
        <taxon>Enterobacter</taxon>
        <taxon>Enterobacter cloacae complex</taxon>
    </lineage>
</organism>
<name>A0AA86M5V9_9ENTR</name>
<evidence type="ECO:0000313" key="2">
    <source>
        <dbReference type="Proteomes" id="UP000682928"/>
    </source>
</evidence>
<reference evidence="1" key="1">
    <citation type="submission" date="2021-04" db="EMBL/GenBank/DDBJ databases">
        <title>Difference and commonality of drug resistance evolution in various bacteria. and drug sensitivity profiles.</title>
        <authorList>
            <person name="Maeda T."/>
            <person name="Shibai A."/>
            <person name="Kawada K."/>
            <person name="Kotani H."/>
            <person name="Tarusawa Y."/>
            <person name="Tanabe K."/>
            <person name="Furusawa C."/>
        </authorList>
    </citation>
    <scope>NUCLEOTIDE SEQUENCE</scope>
    <source>
        <strain evidence="1">JCM 8580</strain>
    </source>
</reference>
<sequence length="101" mass="11774">MSTSSSGADYLHPPKRSGTKEEVLARLFDHLEKTLGKPFEPESKEARTKRHMDELWANRVHQDNYEASFRPGWQIVGPVKPTYVDDRMRTYRGRFGHVRSD</sequence>
<evidence type="ECO:0000313" key="1">
    <source>
        <dbReference type="EMBL" id="BCU55110.1"/>
    </source>
</evidence>
<proteinExistence type="predicted"/>
<protein>
    <submittedName>
        <fullName evidence="1">Uncharacterized protein</fullName>
    </submittedName>
</protein>
<accession>A0AA86M5V9</accession>
<dbReference type="RefSeq" id="WP_088218956.1">
    <property type="nucleotide sequence ID" value="NZ_AP024590.1"/>
</dbReference>